<organism evidence="1 2">
    <name type="scientific">Kingdonia uniflora</name>
    <dbReference type="NCBI Taxonomy" id="39325"/>
    <lineage>
        <taxon>Eukaryota</taxon>
        <taxon>Viridiplantae</taxon>
        <taxon>Streptophyta</taxon>
        <taxon>Embryophyta</taxon>
        <taxon>Tracheophyta</taxon>
        <taxon>Spermatophyta</taxon>
        <taxon>Magnoliopsida</taxon>
        <taxon>Ranunculales</taxon>
        <taxon>Circaeasteraceae</taxon>
        <taxon>Kingdonia</taxon>
    </lineage>
</organism>
<dbReference type="EMBL" id="JACGCM010001625">
    <property type="protein sequence ID" value="KAF6152528.1"/>
    <property type="molecule type" value="Genomic_DNA"/>
</dbReference>
<sequence length="52" mass="5921">MITCTKDEIWDTLSDLSLLNHNHGLRSLLRLLRGFSFRGTLVTILQDIQHGA</sequence>
<dbReference type="Proteomes" id="UP000541444">
    <property type="component" value="Unassembled WGS sequence"/>
</dbReference>
<gene>
    <name evidence="1" type="ORF">GIB67_035098</name>
</gene>
<name>A0A7J7MCR4_9MAGN</name>
<reference evidence="1 2" key="1">
    <citation type="journal article" date="2020" name="IScience">
        <title>Genome Sequencing of the Endangered Kingdonia uniflora (Circaeasteraceae, Ranunculales) Reveals Potential Mechanisms of Evolutionary Specialization.</title>
        <authorList>
            <person name="Sun Y."/>
            <person name="Deng T."/>
            <person name="Zhang A."/>
            <person name="Moore M.J."/>
            <person name="Landis J.B."/>
            <person name="Lin N."/>
            <person name="Zhang H."/>
            <person name="Zhang X."/>
            <person name="Huang J."/>
            <person name="Zhang X."/>
            <person name="Sun H."/>
            <person name="Wang H."/>
        </authorList>
    </citation>
    <scope>NUCLEOTIDE SEQUENCE [LARGE SCALE GENOMIC DNA]</scope>
    <source>
        <strain evidence="1">TB1705</strain>
        <tissue evidence="1">Leaf</tissue>
    </source>
</reference>
<accession>A0A7J7MCR4</accession>
<dbReference type="AlphaFoldDB" id="A0A7J7MCR4"/>
<evidence type="ECO:0000313" key="1">
    <source>
        <dbReference type="EMBL" id="KAF6152528.1"/>
    </source>
</evidence>
<proteinExistence type="predicted"/>
<evidence type="ECO:0000313" key="2">
    <source>
        <dbReference type="Proteomes" id="UP000541444"/>
    </source>
</evidence>
<comment type="caution">
    <text evidence="1">The sequence shown here is derived from an EMBL/GenBank/DDBJ whole genome shotgun (WGS) entry which is preliminary data.</text>
</comment>
<protein>
    <submittedName>
        <fullName evidence="1">Uncharacterized protein</fullName>
    </submittedName>
</protein>
<keyword evidence="2" id="KW-1185">Reference proteome</keyword>